<reference evidence="2 3" key="1">
    <citation type="submission" date="2020-07" db="EMBL/GenBank/DDBJ databases">
        <title>Genomic diversity of species in the Neisseriaceae family.</title>
        <authorList>
            <person name="Vincent A.T."/>
            <person name="Bernet E."/>
            <person name="Veyrier F.J."/>
        </authorList>
    </citation>
    <scope>NUCLEOTIDE SEQUENCE [LARGE SCALE GENOMIC DNA]</scope>
    <source>
        <strain evidence="2 3">DSM 22244</strain>
    </source>
</reference>
<dbReference type="PANTHER" id="PTHR31901:SF9">
    <property type="entry name" value="GH3 DOMAIN-CONTAINING PROTEIN"/>
    <property type="match status" value="1"/>
</dbReference>
<evidence type="ECO:0000313" key="2">
    <source>
        <dbReference type="EMBL" id="QMT41683.1"/>
    </source>
</evidence>
<dbReference type="InterPro" id="IPR055377">
    <property type="entry name" value="GH3_M"/>
</dbReference>
<dbReference type="EMBL" id="CP059567">
    <property type="protein sequence ID" value="QMT41683.1"/>
    <property type="molecule type" value="Genomic_DNA"/>
</dbReference>
<evidence type="ECO:0000313" key="3">
    <source>
        <dbReference type="Proteomes" id="UP000514752"/>
    </source>
</evidence>
<feature type="domain" description="GH3 middle" evidence="1">
    <location>
        <begin position="315"/>
        <end position="379"/>
    </location>
</feature>
<dbReference type="Pfam" id="PF03321">
    <property type="entry name" value="GH3"/>
    <property type="match status" value="1"/>
</dbReference>
<dbReference type="GO" id="GO:0005737">
    <property type="term" value="C:cytoplasm"/>
    <property type="evidence" value="ECO:0007669"/>
    <property type="project" value="TreeGrafter"/>
</dbReference>
<dbReference type="Proteomes" id="UP000514752">
    <property type="component" value="Chromosome"/>
</dbReference>
<dbReference type="Pfam" id="PF23571">
    <property type="entry name" value="GH3_M"/>
    <property type="match status" value="1"/>
</dbReference>
<evidence type="ECO:0000259" key="1">
    <source>
        <dbReference type="Pfam" id="PF23571"/>
    </source>
</evidence>
<gene>
    <name evidence="2" type="ORF">H3L94_11035</name>
</gene>
<dbReference type="KEGG" id="nsg:H3L94_11035"/>
<name>A0A7D7N7J7_9NEIS</name>
<organism evidence="2 3">
    <name type="scientific">Neisseria shayeganii</name>
    <dbReference type="NCBI Taxonomy" id="607712"/>
    <lineage>
        <taxon>Bacteria</taxon>
        <taxon>Pseudomonadati</taxon>
        <taxon>Pseudomonadota</taxon>
        <taxon>Betaproteobacteria</taxon>
        <taxon>Neisseriales</taxon>
        <taxon>Neisseriaceae</taxon>
        <taxon>Neisseria</taxon>
    </lineage>
</organism>
<proteinExistence type="predicted"/>
<accession>A0A7D7N7J7</accession>
<sequence>MPLPTALLAAALKRFQLAARHPEAAQQQILQQILQQNAASVFGRRHGFADMAGYSAFAQQVPIRRYEDYRADIDALAAGGNGLLTAEPVIQFEETGGSSGGAKLIPYTASLLAAFRRGVLPWLADLAQHRPQAFAGRLFFIISPAARSRHHTAGGTPIGSGSDLAYFGEETGAALAAQTLFQAELTQARSAAEWQWHSARLLLSAADLSLISVWSPTLLLAIFHTLVAEQDSLLASLSDPHRRRTAQHAFRGGRFDARLLWPQLDTVSCWNSHTAALPAAELQALLPDVHLQGKGLLATEAVSSLPFSGSPQPLLAVDSHFYEFAAADGSIRPAHQLNSGQDYRLIVTTQGGLYRYDTGDRVAVYGFSGALPQLEFIGRDHLTSDLCGEKLTEAFVRRALLAVDKRLPEQALLQGVAANPPHYRLLLPEHTPWPPQLAARLDEALAANPQYAYARRIGQLAPVQAVRLPDPQAYAATLHRADQRLGTRKIPLLLPPLTPEAAFRPQAT</sequence>
<dbReference type="AlphaFoldDB" id="A0A7D7N7J7"/>
<dbReference type="GO" id="GO:0016881">
    <property type="term" value="F:acid-amino acid ligase activity"/>
    <property type="evidence" value="ECO:0007669"/>
    <property type="project" value="TreeGrafter"/>
</dbReference>
<dbReference type="InterPro" id="IPR004993">
    <property type="entry name" value="GH3"/>
</dbReference>
<dbReference type="PANTHER" id="PTHR31901">
    <property type="entry name" value="GH3 DOMAIN-CONTAINING PROTEIN"/>
    <property type="match status" value="1"/>
</dbReference>
<protein>
    <submittedName>
        <fullName evidence="2">GH3 auxin-responsive promoter family protein</fullName>
    </submittedName>
</protein>